<feature type="repeat" description="TPR" evidence="1">
    <location>
        <begin position="141"/>
        <end position="174"/>
    </location>
</feature>
<name>A0AA49IVJ2_9PROT</name>
<dbReference type="Gene3D" id="1.25.40.10">
    <property type="entry name" value="Tetratricopeptide repeat domain"/>
    <property type="match status" value="1"/>
</dbReference>
<dbReference type="PROSITE" id="PS50005">
    <property type="entry name" value="TPR"/>
    <property type="match status" value="1"/>
</dbReference>
<protein>
    <recommendedName>
        <fullName evidence="4">Tetratricopeptide repeat protein</fullName>
    </recommendedName>
</protein>
<dbReference type="InterPro" id="IPR019734">
    <property type="entry name" value="TPR_rpt"/>
</dbReference>
<evidence type="ECO:0000313" key="3">
    <source>
        <dbReference type="EMBL" id="WIM05772.1"/>
    </source>
</evidence>
<feature type="chain" id="PRO_5041261670" description="Tetratricopeptide repeat protein" evidence="2">
    <location>
        <begin position="20"/>
        <end position="226"/>
    </location>
</feature>
<dbReference type="KEGG" id="npv:OHM77_00355"/>
<accession>A0AA49IVJ2</accession>
<evidence type="ECO:0000256" key="2">
    <source>
        <dbReference type="SAM" id="SignalP"/>
    </source>
</evidence>
<dbReference type="AlphaFoldDB" id="A0AA49IVJ2"/>
<dbReference type="EMBL" id="CP107246">
    <property type="protein sequence ID" value="WIM05772.1"/>
    <property type="molecule type" value="Genomic_DNA"/>
</dbReference>
<dbReference type="SUPFAM" id="SSF48452">
    <property type="entry name" value="TPR-like"/>
    <property type="match status" value="1"/>
</dbReference>
<sequence>MRRLLPLVLCLTSLMPACAGQAGKPPEAAETAMDCGRSGDPGALTRLAMIRKLMDAGRPYAALAHLDAAGIKGVAADHLRADTLRRIGQTAEAHALYRGLLTTCLAGAGHHGLGLLASAAGQLGGSVDHLRQARLALPADARVRSDLGYALMLAGDLDGAKIEFLTAHDLDPEDRKAVLNLILLFYRQGDDVAAENVRQRYQIGDEDQARLRDEAARLATEQGDKR</sequence>
<evidence type="ECO:0000256" key="1">
    <source>
        <dbReference type="PROSITE-ProRule" id="PRU00339"/>
    </source>
</evidence>
<dbReference type="Proteomes" id="UP001234916">
    <property type="component" value="Chromosome"/>
</dbReference>
<proteinExistence type="predicted"/>
<organism evidence="3">
    <name type="scientific">Candidatus Nitricoxidivorans perseverans</name>
    <dbReference type="NCBI Taxonomy" id="2975601"/>
    <lineage>
        <taxon>Bacteria</taxon>
        <taxon>Pseudomonadati</taxon>
        <taxon>Pseudomonadota</taxon>
        <taxon>Betaproteobacteria</taxon>
        <taxon>Nitrosomonadales</taxon>
        <taxon>Sterolibacteriaceae</taxon>
        <taxon>Candidatus Nitricoxidivorans</taxon>
    </lineage>
</organism>
<dbReference type="InterPro" id="IPR011990">
    <property type="entry name" value="TPR-like_helical_dom_sf"/>
</dbReference>
<reference evidence="3" key="1">
    <citation type="journal article" date="2023" name="Nat. Microbiol.">
        <title>Enrichment and characterization of a nitric oxide-reducing microbial community in a continuous bioreactor.</title>
        <authorList>
            <person name="Garrido-Amador P."/>
            <person name="Stortenbeker N."/>
            <person name="Wessels H.J.C.T."/>
            <person name="Speth D.R."/>
            <person name="Garcia-Heredia I."/>
            <person name="Kartal B."/>
        </authorList>
    </citation>
    <scope>NUCLEOTIDE SEQUENCE</scope>
    <source>
        <strain evidence="3">MAG1</strain>
    </source>
</reference>
<keyword evidence="1" id="KW-0802">TPR repeat</keyword>
<gene>
    <name evidence="3" type="ORF">OHM77_00355</name>
</gene>
<keyword evidence="2" id="KW-0732">Signal</keyword>
<evidence type="ECO:0008006" key="4">
    <source>
        <dbReference type="Google" id="ProtNLM"/>
    </source>
</evidence>
<feature type="signal peptide" evidence="2">
    <location>
        <begin position="1"/>
        <end position="19"/>
    </location>
</feature>